<organism evidence="1 2">
    <name type="scientific">Neiella litorisoli</name>
    <dbReference type="NCBI Taxonomy" id="2771431"/>
    <lineage>
        <taxon>Bacteria</taxon>
        <taxon>Pseudomonadati</taxon>
        <taxon>Pseudomonadota</taxon>
        <taxon>Gammaproteobacteria</taxon>
        <taxon>Alteromonadales</taxon>
        <taxon>Echinimonadaceae</taxon>
        <taxon>Neiella</taxon>
    </lineage>
</organism>
<dbReference type="Pfam" id="PF12069">
    <property type="entry name" value="DUF3549"/>
    <property type="match status" value="1"/>
</dbReference>
<dbReference type="AlphaFoldDB" id="A0A8J6UG91"/>
<gene>
    <name evidence="1" type="ORF">IC617_09765</name>
</gene>
<comment type="caution">
    <text evidence="1">The sequence shown here is derived from an EMBL/GenBank/DDBJ whole genome shotgun (WGS) entry which is preliminary data.</text>
</comment>
<dbReference type="InterPro" id="IPR021936">
    <property type="entry name" value="DUF3549"/>
</dbReference>
<dbReference type="EMBL" id="JACXAF010000011">
    <property type="protein sequence ID" value="MBD1389716.1"/>
    <property type="molecule type" value="Genomic_DNA"/>
</dbReference>
<proteinExistence type="predicted"/>
<name>A0A8J6UG91_9GAMM</name>
<sequence length="340" mass="38225">MSTIDQVLTLGGCHYTVYDMGRTVQRISKQQFVEFEQGALPYPYPIQGHACFAVVFSKPDQAQTPYLWLLKFAVDEVSKLIFSGRDDFIRMVVQALGEDIANADIDAEALNNHPYAFKPSTEKLAVLNARIRNKLHQPASIYYEPAYQYFCHQPTESGWQALGFQGIADLTERLDSDCAAAIAKHLDQLPEPAFCALAQCLEHIELPAVIQQQLLSWPNNKRETFWLRALTGAQQQPAAEAIAELLDTSLSIDLLITLCGRHWRYFNQPERAVNLLESLLRCDQGNMVFAALVADLTAIPECRQATLQALRWPQRSAALSQAIGQLFQQVKPAPHIDERN</sequence>
<protein>
    <submittedName>
        <fullName evidence="1">DUF3549 family protein</fullName>
    </submittedName>
</protein>
<evidence type="ECO:0000313" key="2">
    <source>
        <dbReference type="Proteomes" id="UP000638014"/>
    </source>
</evidence>
<keyword evidence="2" id="KW-1185">Reference proteome</keyword>
<evidence type="ECO:0000313" key="1">
    <source>
        <dbReference type="EMBL" id="MBD1389716.1"/>
    </source>
</evidence>
<reference evidence="1" key="1">
    <citation type="submission" date="2020-09" db="EMBL/GenBank/DDBJ databases">
        <title>A novel bacterium of genus Neiella, isolated from South China Sea.</title>
        <authorList>
            <person name="Huang H."/>
            <person name="Mo K."/>
            <person name="Hu Y."/>
        </authorList>
    </citation>
    <scope>NUCLEOTIDE SEQUENCE</scope>
    <source>
        <strain evidence="1">HB171785</strain>
    </source>
</reference>
<accession>A0A8J6UG91</accession>
<dbReference type="Proteomes" id="UP000638014">
    <property type="component" value="Unassembled WGS sequence"/>
</dbReference>
<dbReference type="RefSeq" id="WP_191144822.1">
    <property type="nucleotide sequence ID" value="NZ_JACXAF010000011.1"/>
</dbReference>